<accession>A0ABZ3J477</accession>
<keyword evidence="9" id="KW-1185">Reference proteome</keyword>
<dbReference type="NCBIfam" id="TIGR00361">
    <property type="entry name" value="ComEC_Rec2"/>
    <property type="match status" value="1"/>
</dbReference>
<feature type="transmembrane region" description="Helical" evidence="6">
    <location>
        <begin position="286"/>
        <end position="305"/>
    </location>
</feature>
<feature type="transmembrane region" description="Helical" evidence="6">
    <location>
        <begin position="255"/>
        <end position="274"/>
    </location>
</feature>
<evidence type="ECO:0000256" key="1">
    <source>
        <dbReference type="ARBA" id="ARBA00004651"/>
    </source>
</evidence>
<feature type="domain" description="Metallo-beta-lactamase" evidence="7">
    <location>
        <begin position="545"/>
        <end position="747"/>
    </location>
</feature>
<keyword evidence="4 6" id="KW-1133">Transmembrane helix</keyword>
<evidence type="ECO:0000256" key="4">
    <source>
        <dbReference type="ARBA" id="ARBA00022989"/>
    </source>
</evidence>
<dbReference type="Pfam" id="PF13567">
    <property type="entry name" value="DUF4131"/>
    <property type="match status" value="1"/>
</dbReference>
<dbReference type="Gene3D" id="3.60.15.10">
    <property type="entry name" value="Ribonuclease Z/Hydroxyacylglutathione hydrolase-like"/>
    <property type="match status" value="1"/>
</dbReference>
<dbReference type="EMBL" id="CP155571">
    <property type="protein sequence ID" value="XFO73040.1"/>
    <property type="molecule type" value="Genomic_DNA"/>
</dbReference>
<feature type="transmembrane region" description="Helical" evidence="6">
    <location>
        <begin position="473"/>
        <end position="493"/>
    </location>
</feature>
<dbReference type="InterPro" id="IPR035681">
    <property type="entry name" value="ComA-like_MBL"/>
</dbReference>
<dbReference type="InterPro" id="IPR004797">
    <property type="entry name" value="Competence_ComEC/Rec2"/>
</dbReference>
<proteinExistence type="predicted"/>
<feature type="transmembrane region" description="Helical" evidence="6">
    <location>
        <begin position="382"/>
        <end position="405"/>
    </location>
</feature>
<feature type="transmembrane region" description="Helical" evidence="6">
    <location>
        <begin position="54"/>
        <end position="72"/>
    </location>
</feature>
<evidence type="ECO:0000256" key="2">
    <source>
        <dbReference type="ARBA" id="ARBA00022475"/>
    </source>
</evidence>
<dbReference type="SUPFAM" id="SSF56281">
    <property type="entry name" value="Metallo-hydrolase/oxidoreductase"/>
    <property type="match status" value="1"/>
</dbReference>
<name>A0ABZ3J477_SPOA4</name>
<evidence type="ECO:0000313" key="9">
    <source>
        <dbReference type="Proteomes" id="UP000216052"/>
    </source>
</evidence>
<feature type="transmembrane region" description="Helical" evidence="6">
    <location>
        <begin position="30"/>
        <end position="47"/>
    </location>
</feature>
<dbReference type="Pfam" id="PF03772">
    <property type="entry name" value="Competence"/>
    <property type="match status" value="1"/>
</dbReference>
<dbReference type="Proteomes" id="UP000216052">
    <property type="component" value="Chromosome"/>
</dbReference>
<organism evidence="8 9">
    <name type="scientific">Sporomusa acidovorans (strain ATCC 49682 / DSM 3132 / Mol)</name>
    <dbReference type="NCBI Taxonomy" id="1123286"/>
    <lineage>
        <taxon>Bacteria</taxon>
        <taxon>Bacillati</taxon>
        <taxon>Bacillota</taxon>
        <taxon>Negativicutes</taxon>
        <taxon>Selenomonadales</taxon>
        <taxon>Sporomusaceae</taxon>
        <taxon>Sporomusa</taxon>
    </lineage>
</organism>
<protein>
    <submittedName>
        <fullName evidence="8">ComE operon protein 3</fullName>
    </submittedName>
</protein>
<evidence type="ECO:0000256" key="6">
    <source>
        <dbReference type="SAM" id="Phobius"/>
    </source>
</evidence>
<dbReference type="CDD" id="cd07731">
    <property type="entry name" value="ComA-like_MBL-fold"/>
    <property type="match status" value="1"/>
</dbReference>
<reference evidence="8" key="1">
    <citation type="submission" date="2024-05" db="EMBL/GenBank/DDBJ databases">
        <title>Isolation and characterization of Sporomusa carbonis sp. nov., a carboxydotrophic hydrogenogen in the genus of Sporomusa isolated from a charcoal burning pile.</title>
        <authorList>
            <person name="Boeer T."/>
            <person name="Rosenbaum F."/>
            <person name="Eysell L."/>
            <person name="Mueller V."/>
            <person name="Daniel R."/>
            <person name="Poehlein A."/>
        </authorList>
    </citation>
    <scope>NUCLEOTIDE SEQUENCE [LARGE SCALE GENOMIC DNA]</scope>
    <source>
        <strain evidence="8">DSM 3132</strain>
    </source>
</reference>
<keyword evidence="5 6" id="KW-0472">Membrane</keyword>
<dbReference type="RefSeq" id="WP_093795748.1">
    <property type="nucleotide sequence ID" value="NZ_CP155571.1"/>
</dbReference>
<dbReference type="PANTHER" id="PTHR30619">
    <property type="entry name" value="DNA INTERNALIZATION/COMPETENCE PROTEIN COMEC/REC2"/>
    <property type="match status" value="1"/>
</dbReference>
<keyword evidence="2" id="KW-1003">Cell membrane</keyword>
<gene>
    <name evidence="8" type="primary">comEC_2</name>
    <name evidence="8" type="ORF">SPACI_031020</name>
</gene>
<dbReference type="InterPro" id="IPR052159">
    <property type="entry name" value="Competence_DNA_uptake"/>
</dbReference>
<evidence type="ECO:0000256" key="5">
    <source>
        <dbReference type="ARBA" id="ARBA00023136"/>
    </source>
</evidence>
<sequence length="794" mass="85971">MALNHIVLAACAAFAAGIWLAELTSWHLPLLIILVILLLITAARRIAGNSEQSFWSITGLFFMAGMLCYYQAVTIRSDDISQYADKTAVVEGTIDNVPEVIQLDEQKKLVRYILKAEKVKSEKAEQTVMVSGKLRVTIQYKRAKANPAALGDKVAVNGKVLNLHRYNNPGQIDLTAAPKRQGITARMNGQEESVRLLATSPNYSWQAALAKWRDGMITGLKKVMPANDAAILTAVLFGGYRGIDKSVITDFTATGLIHILSVSGAHIALVAGMIRWFGKRLRWGPVLTLSLAALVIILYACMSGLTPPVIRSALMGLISLLAVLLERDNYTPVALAGTALGMLIYQPLLLFDISFQLSFGATAGLVFLYQRTTGYLSQWPSWLAGPCAVTLAAQLGVMPVIAWYFNNFSLISFVANIVVLPVAEWVIILGLAGVIIYTVVPVVGSIVFVFCSLLIGFVMMLTSLLAAVPYSSVYIPSVGIAGSAIYYSLLAWMYGWRPFHLPGPGKMIKEWPYATAFTVMLLICVIIVYNCYPKPLTVHFIDVGQGDAILIVTPHGRTALVDTGGTMGDTDFDIGERVVVPYLKHYGVTGLDYLILTHGHQDHAGGAAGIAGSIRVAAVLLPQEEHSQAVQALLHTKPAVAVIPTYTGQKIRLDGVIIRIDQAVGEHTENGHAPRGNEVSSVIRVSYGEHSFLLTGDLEAQGEAALLAKNVAPCTVLKVGHHGSRTSTTEPFLQAVTPEFAVISAGYGNRFGHPHSETIQRLAARKIEIYRTDRQGAIVFCSDGKTMTVDTYIK</sequence>
<dbReference type="SMART" id="SM00849">
    <property type="entry name" value="Lactamase_B"/>
    <property type="match status" value="1"/>
</dbReference>
<dbReference type="InterPro" id="IPR025405">
    <property type="entry name" value="DUF4131"/>
</dbReference>
<dbReference type="NCBIfam" id="TIGR00360">
    <property type="entry name" value="ComEC_N-term"/>
    <property type="match status" value="1"/>
</dbReference>
<dbReference type="Pfam" id="PF00753">
    <property type="entry name" value="Lactamase_B"/>
    <property type="match status" value="1"/>
</dbReference>
<comment type="subcellular location">
    <subcellularLocation>
        <location evidence="1">Cell membrane</location>
        <topology evidence="1">Multi-pass membrane protein</topology>
    </subcellularLocation>
</comment>
<dbReference type="InterPro" id="IPR036866">
    <property type="entry name" value="RibonucZ/Hydroxyglut_hydro"/>
</dbReference>
<feature type="transmembrane region" description="Helical" evidence="6">
    <location>
        <begin position="417"/>
        <end position="440"/>
    </location>
</feature>
<feature type="transmembrane region" description="Helical" evidence="6">
    <location>
        <begin position="311"/>
        <end position="327"/>
    </location>
</feature>
<dbReference type="InterPro" id="IPR001279">
    <property type="entry name" value="Metallo-B-lactamas"/>
</dbReference>
<evidence type="ECO:0000313" key="8">
    <source>
        <dbReference type="EMBL" id="XFO73040.1"/>
    </source>
</evidence>
<evidence type="ECO:0000256" key="3">
    <source>
        <dbReference type="ARBA" id="ARBA00022692"/>
    </source>
</evidence>
<dbReference type="PANTHER" id="PTHR30619:SF1">
    <property type="entry name" value="RECOMBINATION PROTEIN 2"/>
    <property type="match status" value="1"/>
</dbReference>
<dbReference type="InterPro" id="IPR004477">
    <property type="entry name" value="ComEC_N"/>
</dbReference>
<evidence type="ECO:0000259" key="7">
    <source>
        <dbReference type="SMART" id="SM00849"/>
    </source>
</evidence>
<feature type="transmembrane region" description="Helical" evidence="6">
    <location>
        <begin position="513"/>
        <end position="532"/>
    </location>
</feature>
<feature type="transmembrane region" description="Helical" evidence="6">
    <location>
        <begin position="446"/>
        <end position="466"/>
    </location>
</feature>
<keyword evidence="3 6" id="KW-0812">Transmembrane</keyword>